<organism evidence="6 7">
    <name type="scientific">Bifidobacterium longum subsp. longum</name>
    <dbReference type="NCBI Taxonomy" id="1679"/>
    <lineage>
        <taxon>Bacteria</taxon>
        <taxon>Bacillati</taxon>
        <taxon>Actinomycetota</taxon>
        <taxon>Actinomycetes</taxon>
        <taxon>Bifidobacteriales</taxon>
        <taxon>Bifidobacteriaceae</taxon>
        <taxon>Bifidobacterium</taxon>
    </lineage>
</organism>
<keyword evidence="4 5" id="KW-0472">Membrane</keyword>
<dbReference type="GO" id="GO:0016020">
    <property type="term" value="C:membrane"/>
    <property type="evidence" value="ECO:0007669"/>
    <property type="project" value="UniProtKB-SubCell"/>
</dbReference>
<evidence type="ECO:0000256" key="2">
    <source>
        <dbReference type="ARBA" id="ARBA00022692"/>
    </source>
</evidence>
<keyword evidence="3 5" id="KW-1133">Transmembrane helix</keyword>
<name>A0A4R0ULK0_BIFLL</name>
<sequence length="127" mass="13730">MDRTEIAALVITCVLIVMDYLTGLAKSVVNKDIDSTKMRDGLWHKAAYVAVIVLAEIIEHGQEAVDLGFAVPLIVPTCVYIVLTETASILENLSQINPELAVSPVMQLFRSTKDTTRNGAKSGKGAE</sequence>
<dbReference type="AlphaFoldDB" id="A0A4R0ULK0"/>
<accession>A0A4R0ULK0</accession>
<comment type="caution">
    <text evidence="6">The sequence shown here is derived from an EMBL/GenBank/DDBJ whole genome shotgun (WGS) entry which is preliminary data.</text>
</comment>
<comment type="subcellular location">
    <subcellularLocation>
        <location evidence="1">Membrane</location>
        <topology evidence="1">Multi-pass membrane protein</topology>
    </subcellularLocation>
</comment>
<evidence type="ECO:0008006" key="8">
    <source>
        <dbReference type="Google" id="ProtNLM"/>
    </source>
</evidence>
<dbReference type="RefSeq" id="WP_131207390.1">
    <property type="nucleotide sequence ID" value="NZ_SHSP01000003.1"/>
</dbReference>
<evidence type="ECO:0000256" key="1">
    <source>
        <dbReference type="ARBA" id="ARBA00004141"/>
    </source>
</evidence>
<reference evidence="6 7" key="1">
    <citation type="journal article" date="2018" name="Sci. Rep.">
        <title>Genomic diversity and distribution of Bifidobacterium longum subsp. longum across the human lifespan.</title>
        <authorList>
            <person name="Odamaki T."/>
            <person name="Bottacini F."/>
            <person name="Kato K."/>
            <person name="Mitsuyama E."/>
            <person name="Yoshida K."/>
            <person name="Horigome A."/>
            <person name="Xiao J.Z."/>
            <person name="van Sinderen D."/>
        </authorList>
    </citation>
    <scope>NUCLEOTIDE SEQUENCE [LARGE SCALE GENOMIC DNA]</scope>
    <source>
        <strain evidence="6 7">MCC10096</strain>
    </source>
</reference>
<dbReference type="EMBL" id="SHSP01000003">
    <property type="protein sequence ID" value="TCF33876.1"/>
    <property type="molecule type" value="Genomic_DNA"/>
</dbReference>
<dbReference type="Proteomes" id="UP000292932">
    <property type="component" value="Unassembled WGS sequence"/>
</dbReference>
<feature type="transmembrane region" description="Helical" evidence="5">
    <location>
        <begin position="6"/>
        <end position="29"/>
    </location>
</feature>
<proteinExistence type="predicted"/>
<dbReference type="NCBIfam" id="TIGR01593">
    <property type="entry name" value="holin_tox_secr"/>
    <property type="match status" value="1"/>
</dbReference>
<gene>
    <name evidence="6" type="ORF">MCC10096_0255</name>
</gene>
<evidence type="ECO:0000256" key="3">
    <source>
        <dbReference type="ARBA" id="ARBA00022989"/>
    </source>
</evidence>
<evidence type="ECO:0000313" key="7">
    <source>
        <dbReference type="Proteomes" id="UP000292932"/>
    </source>
</evidence>
<feature type="transmembrane region" description="Helical" evidence="5">
    <location>
        <begin position="64"/>
        <end position="83"/>
    </location>
</feature>
<dbReference type="Pfam" id="PF05105">
    <property type="entry name" value="Phage_holin_4_1"/>
    <property type="match status" value="1"/>
</dbReference>
<protein>
    <recommendedName>
        <fullName evidence="8">Holin</fullName>
    </recommendedName>
</protein>
<evidence type="ECO:0000313" key="6">
    <source>
        <dbReference type="EMBL" id="TCF33876.1"/>
    </source>
</evidence>
<feature type="transmembrane region" description="Helical" evidence="5">
    <location>
        <begin position="41"/>
        <end position="58"/>
    </location>
</feature>
<evidence type="ECO:0000256" key="4">
    <source>
        <dbReference type="ARBA" id="ARBA00023136"/>
    </source>
</evidence>
<keyword evidence="2 5" id="KW-0812">Transmembrane</keyword>
<evidence type="ECO:0000256" key="5">
    <source>
        <dbReference type="SAM" id="Phobius"/>
    </source>
</evidence>
<dbReference type="InterPro" id="IPR006480">
    <property type="entry name" value="Phage_holin_4_1"/>
</dbReference>